<evidence type="ECO:0000256" key="1">
    <source>
        <dbReference type="SAM" id="SignalP"/>
    </source>
</evidence>
<evidence type="ECO:0000313" key="4">
    <source>
        <dbReference type="Proteomes" id="UP000315364"/>
    </source>
</evidence>
<dbReference type="KEGG" id="dea:FPZ08_03290"/>
<feature type="chain" id="PRO_5022938535" evidence="1">
    <location>
        <begin position="24"/>
        <end position="266"/>
    </location>
</feature>
<dbReference type="RefSeq" id="WP_146288658.1">
    <property type="nucleotide sequence ID" value="NZ_CP042304.1"/>
</dbReference>
<sequence length="266" mass="28926">MVHRLFHILPIIALGLTTGSAMAAEPVNCTVILDGHSGTTLVREGICDQRFAPFSTFKLPLAVIGYEAGILIDGETPRWEWHAGLTAPERDHKPVDPTMWERDSVLWYSREITRLLGSEAFGRYVAELGYGNGDVSGVPGKDNGLTHGWLGASLTISPDEQVAFIRRLLQGGLPFNTNAQAWAAAILPAFEAGDWSVSGKTGSGWVSDGQGLYYRDQPLGWFVGWAQRGEDVVVFARLRVDGKRTADNLGPVVREGFLAELPALLP</sequence>
<dbReference type="OrthoDB" id="9762883at2"/>
<gene>
    <name evidence="3" type="primary">blaOXA</name>
    <name evidence="3" type="ORF">FPZ08_03290</name>
</gene>
<feature type="domain" description="Penicillin-binding protein transpeptidase" evidence="2">
    <location>
        <begin position="42"/>
        <end position="243"/>
    </location>
</feature>
<dbReference type="Proteomes" id="UP000315364">
    <property type="component" value="Chromosome"/>
</dbReference>
<keyword evidence="1" id="KW-0732">Signal</keyword>
<dbReference type="InterPro" id="IPR001460">
    <property type="entry name" value="PCN-bd_Tpept"/>
</dbReference>
<dbReference type="Gene3D" id="3.40.710.10">
    <property type="entry name" value="DD-peptidase/beta-lactamase superfamily"/>
    <property type="match status" value="1"/>
</dbReference>
<keyword evidence="4" id="KW-1185">Reference proteome</keyword>
<feature type="signal peptide" evidence="1">
    <location>
        <begin position="1"/>
        <end position="23"/>
    </location>
</feature>
<evidence type="ECO:0000259" key="2">
    <source>
        <dbReference type="Pfam" id="PF00905"/>
    </source>
</evidence>
<name>A0A5B8LRK3_9HYPH</name>
<dbReference type="SUPFAM" id="SSF56601">
    <property type="entry name" value="beta-lactamase/transpeptidase-like"/>
    <property type="match status" value="1"/>
</dbReference>
<dbReference type="AlphaFoldDB" id="A0A5B8LRK3"/>
<evidence type="ECO:0000313" key="3">
    <source>
        <dbReference type="EMBL" id="QDZ09850.1"/>
    </source>
</evidence>
<dbReference type="EMBL" id="CP042304">
    <property type="protein sequence ID" value="QDZ09850.1"/>
    <property type="molecule type" value="Genomic_DNA"/>
</dbReference>
<accession>A0A5B8LRK3</accession>
<dbReference type="NCBIfam" id="NF000270">
    <property type="entry name" value="bla_class_D_alt"/>
    <property type="match status" value="1"/>
</dbReference>
<proteinExistence type="predicted"/>
<dbReference type="Pfam" id="PF00905">
    <property type="entry name" value="Transpeptidase"/>
    <property type="match status" value="1"/>
</dbReference>
<protein>
    <submittedName>
        <fullName evidence="3">Class D beta-lactamase</fullName>
    </submittedName>
</protein>
<organism evidence="3 4">
    <name type="scientific">Devosia ginsengisoli</name>
    <dbReference type="NCBI Taxonomy" id="400770"/>
    <lineage>
        <taxon>Bacteria</taxon>
        <taxon>Pseudomonadati</taxon>
        <taxon>Pseudomonadota</taxon>
        <taxon>Alphaproteobacteria</taxon>
        <taxon>Hyphomicrobiales</taxon>
        <taxon>Devosiaceae</taxon>
        <taxon>Devosia</taxon>
    </lineage>
</organism>
<dbReference type="InterPro" id="IPR012338">
    <property type="entry name" value="Beta-lactam/transpept-like"/>
</dbReference>
<reference evidence="3 4" key="1">
    <citation type="submission" date="2019-07" db="EMBL/GenBank/DDBJ databases">
        <title>Full genome sequence of Devosia sp. Gsoil 520.</title>
        <authorList>
            <person name="Im W.-T."/>
        </authorList>
    </citation>
    <scope>NUCLEOTIDE SEQUENCE [LARGE SCALE GENOMIC DNA]</scope>
    <source>
        <strain evidence="3 4">Gsoil 520</strain>
    </source>
</reference>
<dbReference type="GO" id="GO:0008658">
    <property type="term" value="F:penicillin binding"/>
    <property type="evidence" value="ECO:0007669"/>
    <property type="project" value="InterPro"/>
</dbReference>